<evidence type="ECO:0000256" key="1">
    <source>
        <dbReference type="SAM" id="Phobius"/>
    </source>
</evidence>
<evidence type="ECO:0008006" key="4">
    <source>
        <dbReference type="Google" id="ProtNLM"/>
    </source>
</evidence>
<dbReference type="RefSeq" id="WP_014827143.1">
    <property type="nucleotide sequence ID" value="NC_018068.1"/>
</dbReference>
<dbReference type="KEGG" id="dai:Desaci_2178"/>
<dbReference type="AlphaFoldDB" id="I4D5R6"/>
<keyword evidence="1" id="KW-0812">Transmembrane</keyword>
<dbReference type="eggNOG" id="ENOG503357B">
    <property type="taxonomic scope" value="Bacteria"/>
</dbReference>
<proteinExistence type="predicted"/>
<name>I4D5R6_DESAJ</name>
<accession>I4D5R6</accession>
<evidence type="ECO:0000313" key="2">
    <source>
        <dbReference type="EMBL" id="AFM41140.1"/>
    </source>
</evidence>
<evidence type="ECO:0000313" key="3">
    <source>
        <dbReference type="Proteomes" id="UP000002892"/>
    </source>
</evidence>
<dbReference type="HOGENOM" id="CLU_151179_0_0_9"/>
<keyword evidence="1" id="KW-1133">Transmembrane helix</keyword>
<dbReference type="Proteomes" id="UP000002892">
    <property type="component" value="Chromosome"/>
</dbReference>
<dbReference type="STRING" id="646529.Desaci_2178"/>
<feature type="transmembrane region" description="Helical" evidence="1">
    <location>
        <begin position="92"/>
        <end position="110"/>
    </location>
</feature>
<reference evidence="2 3" key="1">
    <citation type="journal article" date="2012" name="J. Bacteriol.">
        <title>Complete genome sequences of Desulfosporosinus orientis DSM765T, Desulfosporosinus youngiae DSM17734T, Desulfosporosinus meridiei DSM13257T, and Desulfosporosinus acidiphilus DSM22704T.</title>
        <authorList>
            <person name="Pester M."/>
            <person name="Brambilla E."/>
            <person name="Alazard D."/>
            <person name="Rattei T."/>
            <person name="Weinmaier T."/>
            <person name="Han J."/>
            <person name="Lucas S."/>
            <person name="Lapidus A."/>
            <person name="Cheng J.F."/>
            <person name="Goodwin L."/>
            <person name="Pitluck S."/>
            <person name="Peters L."/>
            <person name="Ovchinnikova G."/>
            <person name="Teshima H."/>
            <person name="Detter J.C."/>
            <person name="Han C.S."/>
            <person name="Tapia R."/>
            <person name="Land M.L."/>
            <person name="Hauser L."/>
            <person name="Kyrpides N.C."/>
            <person name="Ivanova N.N."/>
            <person name="Pagani I."/>
            <person name="Huntmann M."/>
            <person name="Wei C.L."/>
            <person name="Davenport K.W."/>
            <person name="Daligault H."/>
            <person name="Chain P.S."/>
            <person name="Chen A."/>
            <person name="Mavromatis K."/>
            <person name="Markowitz V."/>
            <person name="Szeto E."/>
            <person name="Mikhailova N."/>
            <person name="Pati A."/>
            <person name="Wagner M."/>
            <person name="Woyke T."/>
            <person name="Ollivier B."/>
            <person name="Klenk H.P."/>
            <person name="Spring S."/>
            <person name="Loy A."/>
        </authorList>
    </citation>
    <scope>NUCLEOTIDE SEQUENCE [LARGE SCALE GENOMIC DNA]</scope>
    <source>
        <strain evidence="3">DSM 22704 / JCM 16185 / SJ4</strain>
    </source>
</reference>
<gene>
    <name evidence="2" type="ordered locus">Desaci_2178</name>
</gene>
<keyword evidence="1" id="KW-0472">Membrane</keyword>
<dbReference type="OrthoDB" id="2620051at2"/>
<protein>
    <recommendedName>
        <fullName evidence="4">DUF2178 domain-containing protein</fullName>
    </recommendedName>
</protein>
<feature type="transmembrane region" description="Helical" evidence="1">
    <location>
        <begin position="116"/>
        <end position="138"/>
    </location>
</feature>
<sequence>MKRNKLWLYILLTIAGAVLFYLGGFVLVSRDVKQISGLGIGLGAALFCLGIGKFFDVLLVSHTESEKMKRRIAIELNDERNIRLKEKVGAKINQILIYLLSLLVMTMSFMGAKSVFILMVAAIMFIQLGLSIILFNYYGKRM</sequence>
<dbReference type="EMBL" id="CP003639">
    <property type="protein sequence ID" value="AFM41140.1"/>
    <property type="molecule type" value="Genomic_DNA"/>
</dbReference>
<keyword evidence="3" id="KW-1185">Reference proteome</keyword>
<feature type="transmembrane region" description="Helical" evidence="1">
    <location>
        <begin position="7"/>
        <end position="28"/>
    </location>
</feature>
<feature type="transmembrane region" description="Helical" evidence="1">
    <location>
        <begin position="40"/>
        <end position="61"/>
    </location>
</feature>
<organism evidence="2 3">
    <name type="scientific">Desulfosporosinus acidiphilus (strain DSM 22704 / JCM 16185 / SJ4)</name>
    <dbReference type="NCBI Taxonomy" id="646529"/>
    <lineage>
        <taxon>Bacteria</taxon>
        <taxon>Bacillati</taxon>
        <taxon>Bacillota</taxon>
        <taxon>Clostridia</taxon>
        <taxon>Eubacteriales</taxon>
        <taxon>Desulfitobacteriaceae</taxon>
        <taxon>Desulfosporosinus</taxon>
    </lineage>
</organism>